<proteinExistence type="predicted"/>
<dbReference type="PANTHER" id="PTHR43649">
    <property type="entry name" value="ARABINOSE-BINDING PROTEIN-RELATED"/>
    <property type="match status" value="1"/>
</dbReference>
<gene>
    <name evidence="3" type="ORF">KTH90_17760</name>
</gene>
<sequence length="460" mass="50680">MAKKCRRWGALLLVLAMLGGICACQSKPEAAEDVKATGSSEPAKSGGEDADKGEKIPLSVEFFVTEDNMLDIAQYIEEVLPEQYPDYEVKFEITQGDAQTVETKIRTALASGSNSVDVWWCHGGTWATPLINGNYVLKMNDYLEASGFYEDMVLQVASFVKEQENVYAIPFEPTSYWVNMYNKKAFEEAGIKEVPKTLDEFMTALEALKNAGYTPIVTGAKDQWMALDFMETLAYTVSPEDSFKAVNGELKFADSEAWRKAAEVTREMLDKGYFPENIGLMDRTEADALFATEKAAIISETSSTLTSVCQQFGENAGLMYYPMVNAADVADYGINISGGQKTNCGFMVNAATKNPDAAVDLAIGLSKLRNQYEYTVLGNVAVPFDAQKLGWELPEEPAPAIAQFAEDMKKFKYSKNFLQDIMPTSTGTTLSMEAASKFFTNPDYSVDEFLTDLDKAVAAE</sequence>
<feature type="signal peptide" evidence="2">
    <location>
        <begin position="1"/>
        <end position="23"/>
    </location>
</feature>
<dbReference type="InterPro" id="IPR050490">
    <property type="entry name" value="Bact_solute-bd_prot1"/>
</dbReference>
<reference evidence="3 4" key="1">
    <citation type="submission" date="2021-06" db="EMBL/GenBank/DDBJ databases">
        <title>Description of novel taxa of the family Lachnospiraceae.</title>
        <authorList>
            <person name="Chaplin A.V."/>
            <person name="Sokolova S.R."/>
            <person name="Pikina A.P."/>
            <person name="Korzhanova M."/>
            <person name="Belova V."/>
            <person name="Korostin D."/>
            <person name="Efimov B.A."/>
        </authorList>
    </citation>
    <scope>NUCLEOTIDE SEQUENCE [LARGE SCALE GENOMIC DNA]</scope>
    <source>
        <strain evidence="3 4">ASD4241</strain>
    </source>
</reference>
<organism evidence="3 4">
    <name type="scientific">Diplocloster modestus</name>
    <dbReference type="NCBI Taxonomy" id="2850322"/>
    <lineage>
        <taxon>Bacteria</taxon>
        <taxon>Bacillati</taxon>
        <taxon>Bacillota</taxon>
        <taxon>Clostridia</taxon>
        <taxon>Lachnospirales</taxon>
        <taxon>Lachnospiraceae</taxon>
        <taxon>Diplocloster</taxon>
    </lineage>
</organism>
<evidence type="ECO:0000256" key="2">
    <source>
        <dbReference type="SAM" id="SignalP"/>
    </source>
</evidence>
<name>A0ABS6KBH6_9FIRM</name>
<dbReference type="Gene3D" id="3.40.190.10">
    <property type="entry name" value="Periplasmic binding protein-like II"/>
    <property type="match status" value="2"/>
</dbReference>
<feature type="region of interest" description="Disordered" evidence="1">
    <location>
        <begin position="32"/>
        <end position="52"/>
    </location>
</feature>
<keyword evidence="4" id="KW-1185">Reference proteome</keyword>
<keyword evidence="2" id="KW-0732">Signal</keyword>
<dbReference type="Proteomes" id="UP001314681">
    <property type="component" value="Unassembled WGS sequence"/>
</dbReference>
<evidence type="ECO:0000313" key="4">
    <source>
        <dbReference type="Proteomes" id="UP001314681"/>
    </source>
</evidence>
<dbReference type="Pfam" id="PF01547">
    <property type="entry name" value="SBP_bac_1"/>
    <property type="match status" value="1"/>
</dbReference>
<comment type="caution">
    <text evidence="3">The sequence shown here is derived from an EMBL/GenBank/DDBJ whole genome shotgun (WGS) entry which is preliminary data.</text>
</comment>
<evidence type="ECO:0000256" key="1">
    <source>
        <dbReference type="SAM" id="MobiDB-lite"/>
    </source>
</evidence>
<accession>A0ABS6KBH6</accession>
<feature type="chain" id="PRO_5046072083" evidence="2">
    <location>
        <begin position="24"/>
        <end position="460"/>
    </location>
</feature>
<dbReference type="EMBL" id="JAHQCX010000014">
    <property type="protein sequence ID" value="MBU9727860.1"/>
    <property type="molecule type" value="Genomic_DNA"/>
</dbReference>
<dbReference type="RefSeq" id="WP_238727180.1">
    <property type="nucleotide sequence ID" value="NZ_JAHQCX010000014.1"/>
</dbReference>
<evidence type="ECO:0000313" key="3">
    <source>
        <dbReference type="EMBL" id="MBU9727860.1"/>
    </source>
</evidence>
<dbReference type="SUPFAM" id="SSF53850">
    <property type="entry name" value="Periplasmic binding protein-like II"/>
    <property type="match status" value="1"/>
</dbReference>
<dbReference type="PROSITE" id="PS51257">
    <property type="entry name" value="PROKAR_LIPOPROTEIN"/>
    <property type="match status" value="1"/>
</dbReference>
<dbReference type="InterPro" id="IPR006059">
    <property type="entry name" value="SBP"/>
</dbReference>
<protein>
    <submittedName>
        <fullName evidence="3">Extracellular solute-binding protein</fullName>
    </submittedName>
</protein>